<dbReference type="CDD" id="cd04301">
    <property type="entry name" value="NAT_SF"/>
    <property type="match status" value="1"/>
</dbReference>
<dbReference type="Proteomes" id="UP001201549">
    <property type="component" value="Unassembled WGS sequence"/>
</dbReference>
<gene>
    <name evidence="4" type="ORF">L9G74_17645</name>
</gene>
<evidence type="ECO:0000313" key="4">
    <source>
        <dbReference type="EMBL" id="MCS4558267.1"/>
    </source>
</evidence>
<accession>A0ABT2FPJ7</accession>
<sequence length="153" mass="17148">MIIKKLTKIDADYVWQVRNAAILAGCANVYDAKTLDIWTPEETPTGFAEIVQRGFYGIEIDDELVAVGMLDEETDKIEGLFVLPEYMGQKLGGRMLQHLEQLARERGINTLSLDASLNAADFYQHCGYQVVRHETYHSPAGISLPSVLMTKQL</sequence>
<dbReference type="RefSeq" id="WP_238898085.1">
    <property type="nucleotide sequence ID" value="NZ_JAKOGG010000018.1"/>
</dbReference>
<evidence type="ECO:0000256" key="1">
    <source>
        <dbReference type="ARBA" id="ARBA00022679"/>
    </source>
</evidence>
<keyword evidence="5" id="KW-1185">Reference proteome</keyword>
<dbReference type="InterPro" id="IPR050832">
    <property type="entry name" value="Bact_Acetyltransf"/>
</dbReference>
<dbReference type="PROSITE" id="PS51186">
    <property type="entry name" value="GNAT"/>
    <property type="match status" value="1"/>
</dbReference>
<evidence type="ECO:0000259" key="3">
    <source>
        <dbReference type="PROSITE" id="PS51186"/>
    </source>
</evidence>
<feature type="domain" description="N-acetyltransferase" evidence="3">
    <location>
        <begin position="1"/>
        <end position="153"/>
    </location>
</feature>
<dbReference type="EMBL" id="JAKOGG010000018">
    <property type="protein sequence ID" value="MCS4558267.1"/>
    <property type="molecule type" value="Genomic_DNA"/>
</dbReference>
<keyword evidence="1" id="KW-0808">Transferase</keyword>
<dbReference type="PANTHER" id="PTHR43877:SF2">
    <property type="entry name" value="AMINOALKYLPHOSPHONATE N-ACETYLTRANSFERASE-RELATED"/>
    <property type="match status" value="1"/>
</dbReference>
<dbReference type="InterPro" id="IPR016181">
    <property type="entry name" value="Acyl_CoA_acyltransferase"/>
</dbReference>
<organism evidence="4 5">
    <name type="scientific">Shewanella electrica</name>
    <dbReference type="NCBI Taxonomy" id="515560"/>
    <lineage>
        <taxon>Bacteria</taxon>
        <taxon>Pseudomonadati</taxon>
        <taxon>Pseudomonadota</taxon>
        <taxon>Gammaproteobacteria</taxon>
        <taxon>Alteromonadales</taxon>
        <taxon>Shewanellaceae</taxon>
        <taxon>Shewanella</taxon>
    </lineage>
</organism>
<keyword evidence="2" id="KW-0012">Acyltransferase</keyword>
<comment type="caution">
    <text evidence="4">The sequence shown here is derived from an EMBL/GenBank/DDBJ whole genome shotgun (WGS) entry which is preliminary data.</text>
</comment>
<dbReference type="Pfam" id="PF00583">
    <property type="entry name" value="Acetyltransf_1"/>
    <property type="match status" value="1"/>
</dbReference>
<protein>
    <submittedName>
        <fullName evidence="4">GNAT family N-acetyltransferase</fullName>
    </submittedName>
</protein>
<dbReference type="Gene3D" id="3.40.630.30">
    <property type="match status" value="1"/>
</dbReference>
<dbReference type="PANTHER" id="PTHR43877">
    <property type="entry name" value="AMINOALKYLPHOSPHONATE N-ACETYLTRANSFERASE-RELATED-RELATED"/>
    <property type="match status" value="1"/>
</dbReference>
<evidence type="ECO:0000256" key="2">
    <source>
        <dbReference type="ARBA" id="ARBA00023315"/>
    </source>
</evidence>
<reference evidence="4 5" key="1">
    <citation type="submission" date="2022-02" db="EMBL/GenBank/DDBJ databases">
        <authorList>
            <person name="Zhuang L."/>
        </authorList>
    </citation>
    <scope>NUCLEOTIDE SEQUENCE [LARGE SCALE GENOMIC DNA]</scope>
    <source>
        <strain evidence="4 5">C32</strain>
    </source>
</reference>
<proteinExistence type="predicted"/>
<dbReference type="InterPro" id="IPR000182">
    <property type="entry name" value="GNAT_dom"/>
</dbReference>
<reference evidence="5" key="2">
    <citation type="submission" date="2023-07" db="EMBL/GenBank/DDBJ databases">
        <title>Shewanella mangrovi sp. nov., an acetaldehyde- degrading bacterium isolated from mangrove sediment.</title>
        <authorList>
            <person name="Liu Y."/>
        </authorList>
    </citation>
    <scope>NUCLEOTIDE SEQUENCE [LARGE SCALE GENOMIC DNA]</scope>
    <source>
        <strain evidence="5">C32</strain>
    </source>
</reference>
<dbReference type="SUPFAM" id="SSF55729">
    <property type="entry name" value="Acyl-CoA N-acyltransferases (Nat)"/>
    <property type="match status" value="1"/>
</dbReference>
<name>A0ABT2FPJ7_9GAMM</name>
<evidence type="ECO:0000313" key="5">
    <source>
        <dbReference type="Proteomes" id="UP001201549"/>
    </source>
</evidence>